<name>A0A1D1W0L1_RAMVA</name>
<evidence type="ECO:0000259" key="2">
    <source>
        <dbReference type="PROSITE" id="PS50878"/>
    </source>
</evidence>
<dbReference type="Proteomes" id="UP000186922">
    <property type="component" value="Unassembled WGS sequence"/>
</dbReference>
<dbReference type="PROSITE" id="PS50878">
    <property type="entry name" value="RT_POL"/>
    <property type="match status" value="1"/>
</dbReference>
<feature type="region of interest" description="Disordered" evidence="1">
    <location>
        <begin position="1"/>
        <end position="20"/>
    </location>
</feature>
<gene>
    <name evidence="3" type="primary">RvY_16707-1</name>
    <name evidence="3" type="synonym">RvY_16707.1</name>
    <name evidence="3" type="synonym">RvY_16707.2</name>
    <name evidence="3" type="ORF">RvY_16707</name>
</gene>
<accession>A0A1D1W0L1</accession>
<keyword evidence="4" id="KW-1185">Reference proteome</keyword>
<organism evidence="3 4">
    <name type="scientific">Ramazzottius varieornatus</name>
    <name type="common">Water bear</name>
    <name type="synonym">Tardigrade</name>
    <dbReference type="NCBI Taxonomy" id="947166"/>
    <lineage>
        <taxon>Eukaryota</taxon>
        <taxon>Metazoa</taxon>
        <taxon>Ecdysozoa</taxon>
        <taxon>Tardigrada</taxon>
        <taxon>Eutardigrada</taxon>
        <taxon>Parachela</taxon>
        <taxon>Hypsibioidea</taxon>
        <taxon>Ramazzottiidae</taxon>
        <taxon>Ramazzottius</taxon>
    </lineage>
</organism>
<evidence type="ECO:0000256" key="1">
    <source>
        <dbReference type="SAM" id="MobiDB-lite"/>
    </source>
</evidence>
<dbReference type="InterPro" id="IPR000477">
    <property type="entry name" value="RT_dom"/>
</dbReference>
<sequence>MPGPPLRHTTQHPTSWKKADVVSVPKKGGVTCRQVLLLPPLSKIFERVLAEKTPSFLEENRSLTTSSLVSGQKGRQKRNSCTWSISGLQRCPDKKEVEVVFLDCTKVFDRVPHEVLVRSLQDRGITGDLLQLLSDYLRGRTQRVTVGGYYSDDSEVRSGVPQSSVLGPVVFIVAVNKLSDSVKCELSQYADDLVANCVIGKPQDC</sequence>
<protein>
    <submittedName>
        <fullName evidence="3">RvY_16707-1 protein ( RvY_16707.1protein, RvY_16707.2 protein )</fullName>
    </submittedName>
</protein>
<evidence type="ECO:0000313" key="4">
    <source>
        <dbReference type="Proteomes" id="UP000186922"/>
    </source>
</evidence>
<dbReference type="OrthoDB" id="10062389at2759"/>
<feature type="domain" description="Reverse transcriptase" evidence="2">
    <location>
        <begin position="5"/>
        <end position="205"/>
    </location>
</feature>
<dbReference type="STRING" id="947166.A0A1D1W0L1"/>
<dbReference type="EMBL" id="BDGG01000014">
    <property type="protein sequence ID" value="GAV06776.1"/>
    <property type="molecule type" value="Genomic_DNA"/>
</dbReference>
<dbReference type="AlphaFoldDB" id="A0A1D1W0L1"/>
<reference evidence="3 4" key="1">
    <citation type="journal article" date="2016" name="Nat. Commun.">
        <title>Extremotolerant tardigrade genome and improved radiotolerance of human cultured cells by tardigrade-unique protein.</title>
        <authorList>
            <person name="Hashimoto T."/>
            <person name="Horikawa D.D."/>
            <person name="Saito Y."/>
            <person name="Kuwahara H."/>
            <person name="Kozuka-Hata H."/>
            <person name="Shin-I T."/>
            <person name="Minakuchi Y."/>
            <person name="Ohishi K."/>
            <person name="Motoyama A."/>
            <person name="Aizu T."/>
            <person name="Enomoto A."/>
            <person name="Kondo K."/>
            <person name="Tanaka S."/>
            <person name="Hara Y."/>
            <person name="Koshikawa S."/>
            <person name="Sagara H."/>
            <person name="Miura T."/>
            <person name="Yokobori S."/>
            <person name="Miyagawa K."/>
            <person name="Suzuki Y."/>
            <person name="Kubo T."/>
            <person name="Oyama M."/>
            <person name="Kohara Y."/>
            <person name="Fujiyama A."/>
            <person name="Arakawa K."/>
            <person name="Katayama T."/>
            <person name="Toyoda A."/>
            <person name="Kunieda T."/>
        </authorList>
    </citation>
    <scope>NUCLEOTIDE SEQUENCE [LARGE SCALE GENOMIC DNA]</scope>
    <source>
        <strain evidence="3 4">YOKOZUNA-1</strain>
    </source>
</reference>
<comment type="caution">
    <text evidence="3">The sequence shown here is derived from an EMBL/GenBank/DDBJ whole genome shotgun (WGS) entry which is preliminary data.</text>
</comment>
<proteinExistence type="predicted"/>
<dbReference type="Pfam" id="PF00078">
    <property type="entry name" value="RVT_1"/>
    <property type="match status" value="1"/>
</dbReference>
<evidence type="ECO:0000313" key="3">
    <source>
        <dbReference type="EMBL" id="GAV06776.1"/>
    </source>
</evidence>
<dbReference type="PANTHER" id="PTHR33332">
    <property type="entry name" value="REVERSE TRANSCRIPTASE DOMAIN-CONTAINING PROTEIN"/>
    <property type="match status" value="1"/>
</dbReference>